<proteinExistence type="predicted"/>
<gene>
    <name evidence="1" type="ORF">Pcinc_043547</name>
</gene>
<sequence length="186" mass="18646">MMSKPINLTLNNKVSLGGKTRALGGWRGYDSITQWAHMAASSQVFLWLRNQTIKVDVGGGVVAEVTAFNAAFEVAADEEATAVDAAAEVPAFEVATLLDAAAEVVASAAEAATVLVAGGDASGVAGAGEVRGEVAAGAADGWGSGGTAGAGRCPAGADPHRYSSCSRKVGDLKYSGTCSSRRAITL</sequence>
<evidence type="ECO:0000313" key="2">
    <source>
        <dbReference type="Proteomes" id="UP001286313"/>
    </source>
</evidence>
<evidence type="ECO:0000313" key="1">
    <source>
        <dbReference type="EMBL" id="KAK3849711.1"/>
    </source>
</evidence>
<keyword evidence="2" id="KW-1185">Reference proteome</keyword>
<dbReference type="AlphaFoldDB" id="A0AAE1BFF8"/>
<organism evidence="1 2">
    <name type="scientific">Petrolisthes cinctipes</name>
    <name type="common">Flat porcelain crab</name>
    <dbReference type="NCBI Taxonomy" id="88211"/>
    <lineage>
        <taxon>Eukaryota</taxon>
        <taxon>Metazoa</taxon>
        <taxon>Ecdysozoa</taxon>
        <taxon>Arthropoda</taxon>
        <taxon>Crustacea</taxon>
        <taxon>Multicrustacea</taxon>
        <taxon>Malacostraca</taxon>
        <taxon>Eumalacostraca</taxon>
        <taxon>Eucarida</taxon>
        <taxon>Decapoda</taxon>
        <taxon>Pleocyemata</taxon>
        <taxon>Anomura</taxon>
        <taxon>Galatheoidea</taxon>
        <taxon>Porcellanidae</taxon>
        <taxon>Petrolisthes</taxon>
    </lineage>
</organism>
<protein>
    <submittedName>
        <fullName evidence="1">Uncharacterized protein</fullName>
    </submittedName>
</protein>
<dbReference type="Proteomes" id="UP001286313">
    <property type="component" value="Unassembled WGS sequence"/>
</dbReference>
<comment type="caution">
    <text evidence="1">The sequence shown here is derived from an EMBL/GenBank/DDBJ whole genome shotgun (WGS) entry which is preliminary data.</text>
</comment>
<dbReference type="EMBL" id="JAWQEG010008753">
    <property type="protein sequence ID" value="KAK3849711.1"/>
    <property type="molecule type" value="Genomic_DNA"/>
</dbReference>
<name>A0AAE1BFF8_PETCI</name>
<accession>A0AAE1BFF8</accession>
<reference evidence="1" key="1">
    <citation type="submission" date="2023-10" db="EMBL/GenBank/DDBJ databases">
        <title>Genome assemblies of two species of porcelain crab, Petrolisthes cinctipes and Petrolisthes manimaculis (Anomura: Porcellanidae).</title>
        <authorList>
            <person name="Angst P."/>
        </authorList>
    </citation>
    <scope>NUCLEOTIDE SEQUENCE</scope>
    <source>
        <strain evidence="1">PB745_01</strain>
        <tissue evidence="1">Gill</tissue>
    </source>
</reference>